<reference evidence="3" key="1">
    <citation type="journal article" date="2019" name="Int. J. Syst. Evol. Microbiol.">
        <title>The Global Catalogue of Microorganisms (GCM) 10K type strain sequencing project: providing services to taxonomists for standard genome sequencing and annotation.</title>
        <authorList>
            <consortium name="The Broad Institute Genomics Platform"/>
            <consortium name="The Broad Institute Genome Sequencing Center for Infectious Disease"/>
            <person name="Wu L."/>
            <person name="Ma J."/>
        </authorList>
    </citation>
    <scope>NUCLEOTIDE SEQUENCE [LARGE SCALE GENOMIC DNA]</scope>
    <source>
        <strain evidence="3">KCTC 33849</strain>
    </source>
</reference>
<keyword evidence="1" id="KW-1133">Transmembrane helix</keyword>
<accession>A0ABW5SRK7</accession>
<evidence type="ECO:0000313" key="2">
    <source>
        <dbReference type="EMBL" id="MFD2702075.1"/>
    </source>
</evidence>
<feature type="transmembrane region" description="Helical" evidence="1">
    <location>
        <begin position="53"/>
        <end position="74"/>
    </location>
</feature>
<protein>
    <submittedName>
        <fullName evidence="2">Uncharacterized protein</fullName>
    </submittedName>
</protein>
<proteinExistence type="predicted"/>
<dbReference type="Proteomes" id="UP001597540">
    <property type="component" value="Unassembled WGS sequence"/>
</dbReference>
<dbReference type="RefSeq" id="WP_076313377.1">
    <property type="nucleotide sequence ID" value="NZ_JBHUMJ010000004.1"/>
</dbReference>
<keyword evidence="1" id="KW-0472">Membrane</keyword>
<gene>
    <name evidence="2" type="ORF">ACFSVM_16540</name>
</gene>
<keyword evidence="3" id="KW-1185">Reference proteome</keyword>
<organism evidence="2 3">
    <name type="scientific">Paenibacillus shunpengii</name>
    <dbReference type="NCBI Taxonomy" id="2054424"/>
    <lineage>
        <taxon>Bacteria</taxon>
        <taxon>Bacillati</taxon>
        <taxon>Bacillota</taxon>
        <taxon>Bacilli</taxon>
        <taxon>Bacillales</taxon>
        <taxon>Paenibacillaceae</taxon>
        <taxon>Paenibacillus</taxon>
    </lineage>
</organism>
<name>A0ABW5SRK7_9BACL</name>
<keyword evidence="1" id="KW-0812">Transmembrane</keyword>
<evidence type="ECO:0000313" key="3">
    <source>
        <dbReference type="Proteomes" id="UP001597540"/>
    </source>
</evidence>
<evidence type="ECO:0000256" key="1">
    <source>
        <dbReference type="SAM" id="Phobius"/>
    </source>
</evidence>
<sequence length="86" mass="9010">MKRIISGGILLMSGTILYTGIRISTAIYAESLGGWSTPPGKFGTALVESGAVLPRNLSVALILAGVALVLWGCFDKQIIKLFTPSS</sequence>
<comment type="caution">
    <text evidence="2">The sequence shown here is derived from an EMBL/GenBank/DDBJ whole genome shotgun (WGS) entry which is preliminary data.</text>
</comment>
<dbReference type="EMBL" id="JBHUMJ010000004">
    <property type="protein sequence ID" value="MFD2702075.1"/>
    <property type="molecule type" value="Genomic_DNA"/>
</dbReference>